<protein>
    <submittedName>
        <fullName evidence="2">Uncharacterized protein</fullName>
    </submittedName>
</protein>
<evidence type="ECO:0000313" key="2">
    <source>
        <dbReference type="EMBL" id="TFY50466.1"/>
    </source>
</evidence>
<reference evidence="2 3" key="1">
    <citation type="submission" date="2019-02" db="EMBL/GenBank/DDBJ databases">
        <title>Genome sequencing of the rare red list fungi Dentipellis fragilis.</title>
        <authorList>
            <person name="Buettner E."/>
            <person name="Kellner H."/>
        </authorList>
    </citation>
    <scope>NUCLEOTIDE SEQUENCE [LARGE SCALE GENOMIC DNA]</scope>
    <source>
        <strain evidence="2 3">DSM 105465</strain>
    </source>
</reference>
<accession>A0A4Y9XKF4</accession>
<sequence length="240" mass="26498">MLGMGCQKYCHIRYTAWHPQSWESAPGHIPSAFHLRKSEALFNRAPPRCPPPRRPVPSATSSTLRQCTRRAQARITSGTRRHKKPRAIASDALIVVSLGLHKQQPAPRAHARGHHEARRRTGVERWVRTKEGAGGRRDMAARQVPRNPPPCTSPRPSVGPLRAASPAPLHCRPAATLSPPLRASPRPSARRLPPRTSTCRHLLPFSAACRPPSRLFAHHVTPLHPMPPATSPRPVARPIT</sequence>
<feature type="compositionally biased region" description="Basic and acidic residues" evidence="1">
    <location>
        <begin position="119"/>
        <end position="140"/>
    </location>
</feature>
<proteinExistence type="predicted"/>
<evidence type="ECO:0000313" key="3">
    <source>
        <dbReference type="Proteomes" id="UP000298327"/>
    </source>
</evidence>
<gene>
    <name evidence="2" type="ORF">EVG20_g11500</name>
</gene>
<feature type="compositionally biased region" description="Low complexity" evidence="1">
    <location>
        <begin position="176"/>
        <end position="187"/>
    </location>
</feature>
<feature type="non-terminal residue" evidence="2">
    <location>
        <position position="240"/>
    </location>
</feature>
<evidence type="ECO:0000256" key="1">
    <source>
        <dbReference type="SAM" id="MobiDB-lite"/>
    </source>
</evidence>
<feature type="region of interest" description="Disordered" evidence="1">
    <location>
        <begin position="104"/>
        <end position="197"/>
    </location>
</feature>
<dbReference type="Proteomes" id="UP000298327">
    <property type="component" value="Unassembled WGS sequence"/>
</dbReference>
<name>A0A4Y9XKF4_9AGAM</name>
<keyword evidence="3" id="KW-1185">Reference proteome</keyword>
<feature type="compositionally biased region" description="Basic residues" evidence="1">
    <location>
        <begin position="109"/>
        <end position="118"/>
    </location>
</feature>
<dbReference type="AlphaFoldDB" id="A0A4Y9XKF4"/>
<comment type="caution">
    <text evidence="2">The sequence shown here is derived from an EMBL/GenBank/DDBJ whole genome shotgun (WGS) entry which is preliminary data.</text>
</comment>
<organism evidence="2 3">
    <name type="scientific">Dentipellis fragilis</name>
    <dbReference type="NCBI Taxonomy" id="205917"/>
    <lineage>
        <taxon>Eukaryota</taxon>
        <taxon>Fungi</taxon>
        <taxon>Dikarya</taxon>
        <taxon>Basidiomycota</taxon>
        <taxon>Agaricomycotina</taxon>
        <taxon>Agaricomycetes</taxon>
        <taxon>Russulales</taxon>
        <taxon>Hericiaceae</taxon>
        <taxon>Dentipellis</taxon>
    </lineage>
</organism>
<dbReference type="EMBL" id="SEOQ01001819">
    <property type="protein sequence ID" value="TFY50466.1"/>
    <property type="molecule type" value="Genomic_DNA"/>
</dbReference>